<dbReference type="GO" id="GO:0016788">
    <property type="term" value="F:hydrolase activity, acting on ester bonds"/>
    <property type="evidence" value="ECO:0007669"/>
    <property type="project" value="InterPro"/>
</dbReference>
<dbReference type="GO" id="GO:0003723">
    <property type="term" value="F:RNA binding"/>
    <property type="evidence" value="ECO:0007669"/>
    <property type="project" value="InterPro"/>
</dbReference>
<proteinExistence type="predicted"/>
<organism evidence="2 3">
    <name type="scientific">Xylanibacillus composti</name>
    <dbReference type="NCBI Taxonomy" id="1572762"/>
    <lineage>
        <taxon>Bacteria</taxon>
        <taxon>Bacillati</taxon>
        <taxon>Bacillota</taxon>
        <taxon>Bacilli</taxon>
        <taxon>Bacillales</taxon>
        <taxon>Paenibacillaceae</taxon>
        <taxon>Xylanibacillus</taxon>
    </lineage>
</organism>
<evidence type="ECO:0000313" key="3">
    <source>
        <dbReference type="Proteomes" id="UP000677918"/>
    </source>
</evidence>
<evidence type="ECO:0000259" key="1">
    <source>
        <dbReference type="Pfam" id="PF08845"/>
    </source>
</evidence>
<dbReference type="InterPro" id="IPR014944">
    <property type="entry name" value="Toxin_SymE-like"/>
</dbReference>
<accession>A0A8J4H7Z1</accession>
<dbReference type="Proteomes" id="UP000677918">
    <property type="component" value="Unassembled WGS sequence"/>
</dbReference>
<dbReference type="AlphaFoldDB" id="A0A8J4H7Z1"/>
<name>A0A8J4H7Z1_9BACL</name>
<dbReference type="GO" id="GO:0005737">
    <property type="term" value="C:cytoplasm"/>
    <property type="evidence" value="ECO:0007669"/>
    <property type="project" value="InterPro"/>
</dbReference>
<comment type="caution">
    <text evidence="2">The sequence shown here is derived from an EMBL/GenBank/DDBJ whole genome shotgun (WGS) entry which is preliminary data.</text>
</comment>
<evidence type="ECO:0000313" key="2">
    <source>
        <dbReference type="EMBL" id="GIQ71476.1"/>
    </source>
</evidence>
<reference evidence="2" key="1">
    <citation type="submission" date="2021-04" db="EMBL/GenBank/DDBJ databases">
        <title>Draft genome sequence of Xylanibacillus composti strain K13.</title>
        <authorList>
            <person name="Uke A."/>
            <person name="Chhe C."/>
            <person name="Baramee S."/>
            <person name="Kosugi A."/>
        </authorList>
    </citation>
    <scope>NUCLEOTIDE SEQUENCE</scope>
    <source>
        <strain evidence="2">K13</strain>
    </source>
</reference>
<keyword evidence="3" id="KW-1185">Reference proteome</keyword>
<dbReference type="RefSeq" id="WP_213414270.1">
    <property type="nucleotide sequence ID" value="NZ_BOVK01000095.1"/>
</dbReference>
<feature type="domain" description="Toxin SymE-like" evidence="1">
    <location>
        <begin position="3"/>
        <end position="56"/>
    </location>
</feature>
<dbReference type="GO" id="GO:0016070">
    <property type="term" value="P:RNA metabolic process"/>
    <property type="evidence" value="ECO:0007669"/>
    <property type="project" value="InterPro"/>
</dbReference>
<gene>
    <name evidence="2" type="ORF">XYCOK13_43000</name>
</gene>
<sequence length="63" mass="7085">MRKLTVTETFRYLTAERQAVYAPSLRLQGKWLAQMGFTAGCQVQIEGQHGEMTIRVIQGGEQA</sequence>
<dbReference type="EMBL" id="BOVK01000095">
    <property type="protein sequence ID" value="GIQ71476.1"/>
    <property type="molecule type" value="Genomic_DNA"/>
</dbReference>
<protein>
    <recommendedName>
        <fullName evidence="1">Toxin SymE-like domain-containing protein</fullName>
    </recommendedName>
</protein>
<dbReference type="Pfam" id="PF08845">
    <property type="entry name" value="SymE_toxin"/>
    <property type="match status" value="1"/>
</dbReference>